<evidence type="ECO:0000313" key="6">
    <source>
        <dbReference type="EMBL" id="WFF97192.1"/>
    </source>
</evidence>
<reference evidence="5" key="3">
    <citation type="submission" date="2020-12" db="EMBL/GenBank/DDBJ databases">
        <title>GES Beta-lactamases isolated from hospital effluents in Brazil.</title>
        <authorList>
            <person name="Conte D."/>
            <person name="Mesa D."/>
            <person name="Palmeiro J.K."/>
            <person name="Dalla-Costa L.M."/>
        </authorList>
    </citation>
    <scope>NUCLEOTIDE SEQUENCE [LARGE SCALE GENOMIC DNA]</scope>
    <source>
        <strain evidence="5">Aero21</strain>
    </source>
</reference>
<evidence type="ECO:0000313" key="5">
    <source>
        <dbReference type="EMBL" id="QQA61450.1"/>
    </source>
</evidence>
<organism evidence="4 8">
    <name type="scientific">Aeromonas caviae</name>
    <name type="common">Aeromonas punctata</name>
    <dbReference type="NCBI Taxonomy" id="648"/>
    <lineage>
        <taxon>Bacteria</taxon>
        <taxon>Pseudomonadati</taxon>
        <taxon>Pseudomonadota</taxon>
        <taxon>Gammaproteobacteria</taxon>
        <taxon>Aeromonadales</taxon>
        <taxon>Aeromonadaceae</taxon>
        <taxon>Aeromonas</taxon>
    </lineage>
</organism>
<evidence type="ECO:0000313" key="8">
    <source>
        <dbReference type="Proteomes" id="UP001161704"/>
    </source>
</evidence>
<reference evidence="1" key="1">
    <citation type="journal article" date="2019" name="J Environ">
        <title>Genetic characterization and potential molecular dissemination mechanism of tet (31) gene in Aeromonas caviae from an oxytetracycline wastewater treatment system.</title>
        <authorList>
            <person name="Shi Y."/>
            <person name="Tian Z."/>
            <person name="Leclercq S.O."/>
            <person name="Zhang H."/>
            <person name="Yang M."/>
            <person name="Zhang Y."/>
        </authorList>
    </citation>
    <scope>NUCLEOTIDE SEQUENCE</scope>
    <source>
        <strain evidence="1">T25-39</strain>
    </source>
</reference>
<protein>
    <submittedName>
        <fullName evidence="4">Uncharacterized protein</fullName>
    </submittedName>
</protein>
<dbReference type="EMBL" id="BPNL01000001">
    <property type="protein sequence ID" value="GJA52669.1"/>
    <property type="molecule type" value="Genomic_DNA"/>
</dbReference>
<accession>A0A443WHZ6</accession>
<dbReference type="Proteomes" id="UP000887009">
    <property type="component" value="Unassembled WGS sequence"/>
</dbReference>
<dbReference type="EMBL" id="AP021927">
    <property type="protein sequence ID" value="BBQ29245.1"/>
    <property type="molecule type" value="Genomic_DNA"/>
</dbReference>
<dbReference type="Proteomes" id="UP001161704">
    <property type="component" value="Unassembled WGS sequence"/>
</dbReference>
<dbReference type="RefSeq" id="WP_039040029.1">
    <property type="nucleotide sequence ID" value="NZ_AP021927.1"/>
</dbReference>
<evidence type="ECO:0000313" key="3">
    <source>
        <dbReference type="EMBL" id="GJA52669.1"/>
    </source>
</evidence>
<proteinExistence type="predicted"/>
<dbReference type="EMBL" id="CP120942">
    <property type="protein sequence ID" value="WFF97192.1"/>
    <property type="molecule type" value="Genomic_DNA"/>
</dbReference>
<evidence type="ECO:0000313" key="1">
    <source>
        <dbReference type="EMBL" id="AXB05763.1"/>
    </source>
</evidence>
<dbReference type="Proteomes" id="UP000515756">
    <property type="component" value="Chromosome"/>
</dbReference>
<reference evidence="2 7" key="2">
    <citation type="submission" date="2019-12" db="EMBL/GenBank/DDBJ databases">
        <title>complete genome sequences of Aeromonas caviae str. WP2-W18-ESBL-01 isolated from wastewater treatment plant effluent.</title>
        <authorList>
            <person name="Sekizuka T."/>
            <person name="Itokawa K."/>
            <person name="Yatsu K."/>
            <person name="Inamine Y."/>
            <person name="Kuroda M."/>
        </authorList>
    </citation>
    <scope>NUCLEOTIDE SEQUENCE [LARGE SCALE GENOMIC DNA]</scope>
    <source>
        <strain evidence="2 7">WP2-W18-ESBL-01</strain>
    </source>
</reference>
<evidence type="ECO:0000313" key="2">
    <source>
        <dbReference type="EMBL" id="BBQ29245.1"/>
    </source>
</evidence>
<dbReference type="AlphaFoldDB" id="A0A443WHZ6"/>
<reference evidence="4" key="5">
    <citation type="submission" date="2022-09" db="EMBL/GenBank/DDBJ databases">
        <title>Intensive care unit water sources are persistently colonized with multi-drug resistant bacteria and are the site of extensive horizontal gene transfer of antibiotic resistance genes.</title>
        <authorList>
            <person name="Diorio-Toth L."/>
        </authorList>
    </citation>
    <scope>NUCLEOTIDE SEQUENCE</scope>
    <source>
        <strain evidence="4">GD03710</strain>
    </source>
</reference>
<name>A0A443WHZ6_AERCA</name>
<dbReference type="EMBL" id="JAOCIZ010000001">
    <property type="protein sequence ID" value="MDH1503500.1"/>
    <property type="molecule type" value="Genomic_DNA"/>
</dbReference>
<evidence type="ECO:0000313" key="7">
    <source>
        <dbReference type="Proteomes" id="UP000515756"/>
    </source>
</evidence>
<reference evidence="6" key="6">
    <citation type="submission" date="2023-03" db="EMBL/GenBank/DDBJ databases">
        <title>Aeromonas caviae strain AC1520.</title>
        <authorList>
            <person name="Xie T."/>
            <person name="Zhang Q."/>
            <person name="Deng J."/>
            <person name="Li X."/>
        </authorList>
    </citation>
    <scope>NUCLEOTIDE SEQUENCE</scope>
    <source>
        <strain evidence="6">AC1520</strain>
    </source>
</reference>
<sequence>MTQASTTRLTIQIRLEPGCLGPDGKQHIDTFCAAANRILAAIEPRRVHWVLLPRHDKQLAEQAYFLDGRPLSETQATLLLQRMGLALDPLLEQSDAVLSQLIERYQKNR</sequence>
<gene>
    <name evidence="1" type="ORF">C1C91_12845</name>
    <name evidence="5" type="ORF">JC965_02625</name>
    <name evidence="3" type="ORF">KAM348_00920</name>
    <name evidence="4" type="ORF">N5I20_00305</name>
    <name evidence="6" type="ORF">P5S46_16240</name>
    <name evidence="2" type="ORF">WP2W18E01_08270</name>
</gene>
<dbReference type="Proteomes" id="UP000266778">
    <property type="component" value="Chromosome"/>
</dbReference>
<reference evidence="3" key="4">
    <citation type="submission" date="2021-07" db="EMBL/GenBank/DDBJ databases">
        <title>Draft genome sequence of carbapenem-resistant Aeromonas spp. in Japan.</title>
        <authorList>
            <person name="Maehana S."/>
            <person name="Suzuki M."/>
            <person name="Kitasato H."/>
        </authorList>
    </citation>
    <scope>NUCLEOTIDE SEQUENCE</scope>
    <source>
        <strain evidence="3">KAM348</strain>
    </source>
</reference>
<evidence type="ECO:0000313" key="4">
    <source>
        <dbReference type="EMBL" id="MDH1503500.1"/>
    </source>
</evidence>
<dbReference type="EMBL" id="CP025706">
    <property type="protein sequence ID" value="AXB05763.1"/>
    <property type="molecule type" value="Genomic_DNA"/>
</dbReference>
<dbReference type="Proteomes" id="UP001218423">
    <property type="component" value="Chromosome"/>
</dbReference>
<dbReference type="EMBL" id="CP065937">
    <property type="protein sequence ID" value="QQA61450.1"/>
    <property type="molecule type" value="Genomic_DNA"/>
</dbReference>